<accession>A0A4R6UQ60</accession>
<protein>
    <submittedName>
        <fullName evidence="1">Uncharacterized protein</fullName>
    </submittedName>
</protein>
<proteinExistence type="predicted"/>
<dbReference type="Proteomes" id="UP000295375">
    <property type="component" value="Unassembled WGS sequence"/>
</dbReference>
<organism evidence="1 2">
    <name type="scientific">Permianibacter aggregans</name>
    <dbReference type="NCBI Taxonomy" id="1510150"/>
    <lineage>
        <taxon>Bacteria</taxon>
        <taxon>Pseudomonadati</taxon>
        <taxon>Pseudomonadota</taxon>
        <taxon>Gammaproteobacteria</taxon>
        <taxon>Pseudomonadales</taxon>
        <taxon>Pseudomonadaceae</taxon>
        <taxon>Permianibacter</taxon>
    </lineage>
</organism>
<gene>
    <name evidence="1" type="ORF">EV696_10482</name>
</gene>
<evidence type="ECO:0000313" key="1">
    <source>
        <dbReference type="EMBL" id="TDQ49378.1"/>
    </source>
</evidence>
<dbReference type="AlphaFoldDB" id="A0A4R6UQ60"/>
<sequence>MNTKPYLCFKKCAVKITKMSRIAEQSRSLRERELS</sequence>
<name>A0A4R6UQ60_9GAMM</name>
<keyword evidence="2" id="KW-1185">Reference proteome</keyword>
<evidence type="ECO:0000313" key="2">
    <source>
        <dbReference type="Proteomes" id="UP000295375"/>
    </source>
</evidence>
<reference evidence="1 2" key="1">
    <citation type="submission" date="2019-03" db="EMBL/GenBank/DDBJ databases">
        <title>Genomic Encyclopedia of Type Strains, Phase IV (KMG-IV): sequencing the most valuable type-strain genomes for metagenomic binning, comparative biology and taxonomic classification.</title>
        <authorList>
            <person name="Goeker M."/>
        </authorList>
    </citation>
    <scope>NUCLEOTIDE SEQUENCE [LARGE SCALE GENOMIC DNA]</scope>
    <source>
        <strain evidence="1 2">DSM 103792</strain>
    </source>
</reference>
<dbReference type="EMBL" id="SNYM01000004">
    <property type="protein sequence ID" value="TDQ49378.1"/>
    <property type="molecule type" value="Genomic_DNA"/>
</dbReference>
<comment type="caution">
    <text evidence="1">The sequence shown here is derived from an EMBL/GenBank/DDBJ whole genome shotgun (WGS) entry which is preliminary data.</text>
</comment>